<protein>
    <submittedName>
        <fullName evidence="1">Mersacidin/lichenicidin family type 2 lantibiotic</fullName>
    </submittedName>
</protein>
<evidence type="ECO:0000313" key="1">
    <source>
        <dbReference type="EMBL" id="NEW71693.1"/>
    </source>
</evidence>
<accession>A0A6G4AEB5</accession>
<dbReference type="InterPro" id="IPR027635">
    <property type="entry name" value="Lantibiotic2_lead_pep_dom"/>
</dbReference>
<gene>
    <name evidence="1" type="ORF">G4H13_15130</name>
</gene>
<dbReference type="RefSeq" id="WP_164427567.1">
    <property type="nucleotide sequence ID" value="NZ_JAAIKT010000015.1"/>
</dbReference>
<keyword evidence="2" id="KW-1185">Reference proteome</keyword>
<dbReference type="AlphaFoldDB" id="A0A6G4AEB5"/>
<dbReference type="EMBL" id="JAAIKT010000015">
    <property type="protein sequence ID" value="NEW71693.1"/>
    <property type="molecule type" value="Genomic_DNA"/>
</dbReference>
<proteinExistence type="predicted"/>
<organism evidence="1 2">
    <name type="scientific">Streptomyces rhizosphaericus</name>
    <dbReference type="NCBI Taxonomy" id="114699"/>
    <lineage>
        <taxon>Bacteria</taxon>
        <taxon>Bacillati</taxon>
        <taxon>Actinomycetota</taxon>
        <taxon>Actinomycetes</taxon>
        <taxon>Kitasatosporales</taxon>
        <taxon>Streptomycetaceae</taxon>
        <taxon>Streptomyces</taxon>
        <taxon>Streptomyces violaceusniger group</taxon>
    </lineage>
</organism>
<evidence type="ECO:0000313" key="2">
    <source>
        <dbReference type="Proteomes" id="UP000476310"/>
    </source>
</evidence>
<dbReference type="GO" id="GO:0042742">
    <property type="term" value="P:defense response to bacterium"/>
    <property type="evidence" value="ECO:0007669"/>
    <property type="project" value="InterPro"/>
</dbReference>
<dbReference type="Proteomes" id="UP000476310">
    <property type="component" value="Unassembled WGS sequence"/>
</dbReference>
<reference evidence="1" key="1">
    <citation type="submission" date="2020-02" db="EMBL/GenBank/DDBJ databases">
        <title>A new Streptomyces sp. for controlling soil-borne diseases.</title>
        <authorList>
            <person name="Li X."/>
            <person name="Tian Y."/>
            <person name="Gao K."/>
        </authorList>
    </citation>
    <scope>NUCLEOTIDE SEQUENCE [LARGE SCALE GENOMIC DNA]</scope>
    <source>
        <strain evidence="1">0250</strain>
    </source>
</reference>
<comment type="caution">
    <text evidence="1">The sequence shown here is derived from an EMBL/GenBank/DDBJ whole genome shotgun (WGS) entry which is preliminary data.</text>
</comment>
<dbReference type="NCBIfam" id="TIGR03898">
    <property type="entry name" value="lanti_MRSA_kill"/>
    <property type="match status" value="1"/>
</dbReference>
<sequence length="76" mass="7941">MDIVRAWKDPEYRDTLAAAPDHPSGSHGLARLEMSELASAAGAGTESTLTVGCCASPKTFTLTSPIFCTITLSICP</sequence>
<name>A0A6G4AEB5_9ACTN</name>